<gene>
    <name evidence="4" type="ORF">GGD40_004011</name>
    <name evidence="3" type="ORF">GGD41_000154</name>
</gene>
<dbReference type="InterPro" id="IPR013096">
    <property type="entry name" value="Cupin_2"/>
</dbReference>
<dbReference type="EMBL" id="JACCAS010000001">
    <property type="protein sequence ID" value="NYH24532.1"/>
    <property type="molecule type" value="Genomic_DNA"/>
</dbReference>
<dbReference type="CDD" id="cd02234">
    <property type="entry name" value="cupin_BLR7677-like"/>
    <property type="match status" value="1"/>
</dbReference>
<dbReference type="Gene3D" id="2.60.120.10">
    <property type="entry name" value="Jelly Rolls"/>
    <property type="match status" value="1"/>
</dbReference>
<dbReference type="AlphaFoldDB" id="A0A7Y9W274"/>
<dbReference type="EMBL" id="JACCAU010000001">
    <property type="protein sequence ID" value="NYH12926.1"/>
    <property type="molecule type" value="Genomic_DNA"/>
</dbReference>
<dbReference type="PANTHER" id="PTHR38599:SF1">
    <property type="entry name" value="CUPIN DOMAIN PROTEIN (AFU_ORTHOLOGUE AFUA_3G13620)"/>
    <property type="match status" value="1"/>
</dbReference>
<name>A0A7Y9W274_9BURK</name>
<proteinExistence type="predicted"/>
<sequence length="150" mass="15592">MNLRSLITATTFAALSVATASQTVYAAEASAPAASSAAPRETIAPAFVEPIANVPGKTMTALIVDYAPGGKTPAHRHGQAFVVGYVLSGAIRSQVNGGETHVYHAGEHWTEKPGAHHTVSENASDTEPAKLLAIFVADSKDKDLVTVDKK</sequence>
<evidence type="ECO:0000313" key="3">
    <source>
        <dbReference type="EMBL" id="NYH12926.1"/>
    </source>
</evidence>
<reference evidence="5 6" key="1">
    <citation type="submission" date="2020-07" db="EMBL/GenBank/DDBJ databases">
        <title>Exploring microbial biodiversity for novel pathways involved in the catabolism of aromatic compounds derived from lignin.</title>
        <authorList>
            <person name="Elkins J."/>
        </authorList>
    </citation>
    <scope>NUCLEOTIDE SEQUENCE [LARGE SCALE GENOMIC DNA]</scope>
    <source>
        <strain evidence="3 6">H2C3B</strain>
        <strain evidence="4 5">H2C3C</strain>
    </source>
</reference>
<feature type="domain" description="Cupin type-2" evidence="2">
    <location>
        <begin position="63"/>
        <end position="135"/>
    </location>
</feature>
<keyword evidence="3" id="KW-0560">Oxidoreductase</keyword>
<dbReference type="Proteomes" id="UP000572540">
    <property type="component" value="Unassembled WGS sequence"/>
</dbReference>
<keyword evidence="3" id="KW-0223">Dioxygenase</keyword>
<protein>
    <submittedName>
        <fullName evidence="3">Quercetin dioxygenase-like cupin family protein</fullName>
    </submittedName>
</protein>
<comment type="caution">
    <text evidence="3">The sequence shown here is derived from an EMBL/GenBank/DDBJ whole genome shotgun (WGS) entry which is preliminary data.</text>
</comment>
<dbReference type="SUPFAM" id="SSF51182">
    <property type="entry name" value="RmlC-like cupins"/>
    <property type="match status" value="1"/>
</dbReference>
<dbReference type="RefSeq" id="WP_179703781.1">
    <property type="nucleotide sequence ID" value="NZ_JACCAS010000001.1"/>
</dbReference>
<evidence type="ECO:0000313" key="6">
    <source>
        <dbReference type="Proteomes" id="UP000572540"/>
    </source>
</evidence>
<dbReference type="InterPro" id="IPR014710">
    <property type="entry name" value="RmlC-like_jellyroll"/>
</dbReference>
<dbReference type="InterPro" id="IPR011051">
    <property type="entry name" value="RmlC_Cupin_sf"/>
</dbReference>
<evidence type="ECO:0000313" key="5">
    <source>
        <dbReference type="Proteomes" id="UP000540929"/>
    </source>
</evidence>
<accession>A0A7Y9W274</accession>
<organism evidence="3 6">
    <name type="scientific">Paraburkholderia bryophila</name>
    <dbReference type="NCBI Taxonomy" id="420952"/>
    <lineage>
        <taxon>Bacteria</taxon>
        <taxon>Pseudomonadati</taxon>
        <taxon>Pseudomonadota</taxon>
        <taxon>Betaproteobacteria</taxon>
        <taxon>Burkholderiales</taxon>
        <taxon>Burkholderiaceae</taxon>
        <taxon>Paraburkholderia</taxon>
    </lineage>
</organism>
<dbReference type="Proteomes" id="UP000540929">
    <property type="component" value="Unassembled WGS sequence"/>
</dbReference>
<dbReference type="Pfam" id="PF07883">
    <property type="entry name" value="Cupin_2"/>
    <property type="match status" value="1"/>
</dbReference>
<dbReference type="GO" id="GO:0051213">
    <property type="term" value="F:dioxygenase activity"/>
    <property type="evidence" value="ECO:0007669"/>
    <property type="project" value="UniProtKB-KW"/>
</dbReference>
<evidence type="ECO:0000313" key="4">
    <source>
        <dbReference type="EMBL" id="NYH24532.1"/>
    </source>
</evidence>
<feature type="chain" id="PRO_5044662401" evidence="1">
    <location>
        <begin position="27"/>
        <end position="150"/>
    </location>
</feature>
<dbReference type="PANTHER" id="PTHR38599">
    <property type="entry name" value="CUPIN DOMAIN PROTEIN (AFU_ORTHOLOGUE AFUA_3G13620)"/>
    <property type="match status" value="1"/>
</dbReference>
<keyword evidence="1" id="KW-0732">Signal</keyword>
<keyword evidence="5" id="KW-1185">Reference proteome</keyword>
<evidence type="ECO:0000259" key="2">
    <source>
        <dbReference type="Pfam" id="PF07883"/>
    </source>
</evidence>
<feature type="signal peptide" evidence="1">
    <location>
        <begin position="1"/>
        <end position="26"/>
    </location>
</feature>
<evidence type="ECO:0000256" key="1">
    <source>
        <dbReference type="SAM" id="SignalP"/>
    </source>
</evidence>